<evidence type="ECO:0000313" key="2">
    <source>
        <dbReference type="EMBL" id="CAB9513347.1"/>
    </source>
</evidence>
<accession>A0A9N8E2K2</accession>
<feature type="region of interest" description="Disordered" evidence="1">
    <location>
        <begin position="173"/>
        <end position="226"/>
    </location>
</feature>
<reference evidence="2" key="1">
    <citation type="submission" date="2020-06" db="EMBL/GenBank/DDBJ databases">
        <authorList>
            <consortium name="Plant Systems Biology data submission"/>
        </authorList>
    </citation>
    <scope>NUCLEOTIDE SEQUENCE</scope>
    <source>
        <strain evidence="2">D6</strain>
    </source>
</reference>
<dbReference type="AlphaFoldDB" id="A0A9N8E2K2"/>
<keyword evidence="3" id="KW-1185">Reference proteome</keyword>
<evidence type="ECO:0000256" key="1">
    <source>
        <dbReference type="SAM" id="MobiDB-lite"/>
    </source>
</evidence>
<dbReference type="Proteomes" id="UP001153069">
    <property type="component" value="Unassembled WGS sequence"/>
</dbReference>
<feature type="region of interest" description="Disordered" evidence="1">
    <location>
        <begin position="25"/>
        <end position="81"/>
    </location>
</feature>
<dbReference type="OrthoDB" id="49480at2759"/>
<proteinExistence type="predicted"/>
<feature type="compositionally biased region" description="Low complexity" evidence="1">
    <location>
        <begin position="57"/>
        <end position="77"/>
    </location>
</feature>
<evidence type="ECO:0000313" key="3">
    <source>
        <dbReference type="Proteomes" id="UP001153069"/>
    </source>
</evidence>
<feature type="compositionally biased region" description="Basic and acidic residues" evidence="1">
    <location>
        <begin position="173"/>
        <end position="192"/>
    </location>
</feature>
<gene>
    <name evidence="2" type="ORF">SEMRO_586_G171150.1</name>
</gene>
<organism evidence="2 3">
    <name type="scientific">Seminavis robusta</name>
    <dbReference type="NCBI Taxonomy" id="568900"/>
    <lineage>
        <taxon>Eukaryota</taxon>
        <taxon>Sar</taxon>
        <taxon>Stramenopiles</taxon>
        <taxon>Ochrophyta</taxon>
        <taxon>Bacillariophyta</taxon>
        <taxon>Bacillariophyceae</taxon>
        <taxon>Bacillariophycidae</taxon>
        <taxon>Naviculales</taxon>
        <taxon>Naviculaceae</taxon>
        <taxon>Seminavis</taxon>
    </lineage>
</organism>
<protein>
    <submittedName>
        <fullName evidence="2">Uncharacterized protein</fullName>
    </submittedName>
</protein>
<feature type="compositionally biased region" description="Polar residues" evidence="1">
    <location>
        <begin position="45"/>
        <end position="56"/>
    </location>
</feature>
<dbReference type="EMBL" id="CAICTM010000585">
    <property type="protein sequence ID" value="CAB9513347.1"/>
    <property type="molecule type" value="Genomic_DNA"/>
</dbReference>
<sequence length="423" mass="47525">MQLNDNLNNDCYLVAENEQGSRIHCHRHRQNRPPESCSPPQPSPLQRTTTATTWGLSSCSSTRTTDSHSSQTTDSGSRFSRQWKQSSERILIHNRHDQFYPLYSLGKRYRERCLIWDQRRFECQLQLQCGAEHQILCRLIEREALVKRSTVAPAGSNLLPSKHLVRNADSRLSLREEATSRKHEASSDENKKLPARTICSPRTEDKGNTGGLDPDAAHGTADRPPPMSPFASLPQGATSDFGGIRLDREELRRQQEILDEIERQYGRRKPCRVRWQTPANSRRCPVPVGTARAIQNSPGLEMSSSMRGSAPLHPMSVDDHVTRLANGTKIQVKGTRHTYESIIMGHAKLVQCPACQTVLQIGDTAKKLYCTACQQVSSIRRIDVERPASAVAQGKWDSQIASVLQRQEINVVRTLKQAKRVAG</sequence>
<comment type="caution">
    <text evidence="2">The sequence shown here is derived from an EMBL/GenBank/DDBJ whole genome shotgun (WGS) entry which is preliminary data.</text>
</comment>
<name>A0A9N8E2K2_9STRA</name>